<dbReference type="InterPro" id="IPR036812">
    <property type="entry name" value="NAD(P)_OxRdtase_dom_sf"/>
</dbReference>
<gene>
    <name evidence="6" type="primary">LOC102001225</name>
</gene>
<dbReference type="CDD" id="cd19107">
    <property type="entry name" value="AKR_AKR1B1-19"/>
    <property type="match status" value="1"/>
</dbReference>
<dbReference type="GeneID" id="102001225"/>
<dbReference type="PROSITE" id="PS00063">
    <property type="entry name" value="ALDOKETO_REDUCTASE_3"/>
    <property type="match status" value="1"/>
</dbReference>
<organism evidence="5 6">
    <name type="scientific">Microtus ochrogaster</name>
    <name type="common">Prairie vole</name>
    <dbReference type="NCBI Taxonomy" id="79684"/>
    <lineage>
        <taxon>Eukaryota</taxon>
        <taxon>Metazoa</taxon>
        <taxon>Chordata</taxon>
        <taxon>Craniata</taxon>
        <taxon>Vertebrata</taxon>
        <taxon>Euteleostomi</taxon>
        <taxon>Mammalia</taxon>
        <taxon>Eutheria</taxon>
        <taxon>Euarchontoglires</taxon>
        <taxon>Glires</taxon>
        <taxon>Rodentia</taxon>
        <taxon>Myomorpha</taxon>
        <taxon>Muroidea</taxon>
        <taxon>Cricetidae</taxon>
        <taxon>Arvicolinae</taxon>
        <taxon>Microtus</taxon>
    </lineage>
</organism>
<dbReference type="InterPro" id="IPR020471">
    <property type="entry name" value="AKR"/>
</dbReference>
<evidence type="ECO:0000313" key="5">
    <source>
        <dbReference type="Proteomes" id="UP000694915"/>
    </source>
</evidence>
<accession>A0ABM0LGT4</accession>
<evidence type="ECO:0000259" key="4">
    <source>
        <dbReference type="Pfam" id="PF00248"/>
    </source>
</evidence>
<name>A0ABM0LGT4_MICOH</name>
<sequence length="316" mass="35994">MATFVELSTKARMPIVGLGTWKSPPNKVKEAVKAAIDAGYRHIDCAYAYQNENEVGEAIQEKIKEKAVKREDLFIVSKLWSTFFEKSLVKKAFQKTLTDLKLDYLDLYLIHWPQGFQAGNEYLPRDDKGNVLVSKSTFLDAWEAMEELVDQGLVKALGVSNFNHLQIERLLSKPGLKHKPVTNQIECHPFLTQEKLIQYCHSKGIGITAYSPLGSPDRPQVKPEDPVVLEIPKIKEIAAKHKKTAAQVLIRFHIQRNVVVIPKSVTPSRIQENIQVFDFQLSDEEMATILSCNRNWRSCGLFMASHLEDFPFHAEY</sequence>
<dbReference type="InterPro" id="IPR018170">
    <property type="entry name" value="Aldo/ket_reductase_CS"/>
</dbReference>
<keyword evidence="2" id="KW-0521">NADP</keyword>
<dbReference type="PRINTS" id="PR00069">
    <property type="entry name" value="ALDKETRDTASE"/>
</dbReference>
<dbReference type="Pfam" id="PF00248">
    <property type="entry name" value="Aldo_ket_red"/>
    <property type="match status" value="1"/>
</dbReference>
<reference evidence="6" key="1">
    <citation type="submission" date="2025-08" db="UniProtKB">
        <authorList>
            <consortium name="RefSeq"/>
        </authorList>
    </citation>
    <scope>IDENTIFICATION</scope>
</reference>
<dbReference type="InterPro" id="IPR023210">
    <property type="entry name" value="NADP_OxRdtase_dom"/>
</dbReference>
<comment type="similarity">
    <text evidence="1">Belongs to the aldo/keto reductase family.</text>
</comment>
<evidence type="ECO:0000256" key="2">
    <source>
        <dbReference type="ARBA" id="ARBA00022857"/>
    </source>
</evidence>
<evidence type="ECO:0000256" key="1">
    <source>
        <dbReference type="ARBA" id="ARBA00007905"/>
    </source>
</evidence>
<evidence type="ECO:0000256" key="3">
    <source>
        <dbReference type="ARBA" id="ARBA00023002"/>
    </source>
</evidence>
<dbReference type="PROSITE" id="PS00798">
    <property type="entry name" value="ALDOKETO_REDUCTASE_1"/>
    <property type="match status" value="1"/>
</dbReference>
<dbReference type="Proteomes" id="UP000694915">
    <property type="component" value="Unplaced"/>
</dbReference>
<protein>
    <submittedName>
        <fullName evidence="6">Aldose reductase-related protein 1-like</fullName>
    </submittedName>
</protein>
<dbReference type="SUPFAM" id="SSF51430">
    <property type="entry name" value="NAD(P)-linked oxidoreductase"/>
    <property type="match status" value="1"/>
</dbReference>
<keyword evidence="5" id="KW-1185">Reference proteome</keyword>
<dbReference type="Gene3D" id="3.20.20.100">
    <property type="entry name" value="NADP-dependent oxidoreductase domain"/>
    <property type="match status" value="1"/>
</dbReference>
<dbReference type="PROSITE" id="PS00062">
    <property type="entry name" value="ALDOKETO_REDUCTASE_2"/>
    <property type="match status" value="1"/>
</dbReference>
<feature type="domain" description="NADP-dependent oxidoreductase" evidence="4">
    <location>
        <begin position="17"/>
        <end position="293"/>
    </location>
</feature>
<keyword evidence="3" id="KW-0560">Oxidoreductase</keyword>
<dbReference type="RefSeq" id="XP_005365862.1">
    <property type="nucleotide sequence ID" value="XM_005365805.1"/>
</dbReference>
<proteinExistence type="inferred from homology"/>
<dbReference type="PIRSF" id="PIRSF000097">
    <property type="entry name" value="AKR"/>
    <property type="match status" value="1"/>
</dbReference>
<dbReference type="PANTHER" id="PTHR11732">
    <property type="entry name" value="ALDO/KETO REDUCTASE"/>
    <property type="match status" value="1"/>
</dbReference>
<evidence type="ECO:0000313" key="6">
    <source>
        <dbReference type="RefSeq" id="XP_005365862.1"/>
    </source>
</evidence>